<gene>
    <name evidence="7" type="ORF">DI623_15425</name>
</gene>
<dbReference type="Gene3D" id="1.20.1250.20">
    <property type="entry name" value="MFS general substrate transporter like domains"/>
    <property type="match status" value="1"/>
</dbReference>
<accession>A0A2W4ZXN0</accession>
<feature type="transmembrane region" description="Helical" evidence="6">
    <location>
        <begin position="511"/>
        <end position="531"/>
    </location>
</feature>
<dbReference type="PANTHER" id="PTHR23501">
    <property type="entry name" value="MAJOR FACILITATOR SUPERFAMILY"/>
    <property type="match status" value="1"/>
</dbReference>
<keyword evidence="4 6" id="KW-1133">Transmembrane helix</keyword>
<evidence type="ECO:0000256" key="3">
    <source>
        <dbReference type="ARBA" id="ARBA00022692"/>
    </source>
</evidence>
<evidence type="ECO:0000256" key="4">
    <source>
        <dbReference type="ARBA" id="ARBA00022989"/>
    </source>
</evidence>
<feature type="transmembrane region" description="Helical" evidence="6">
    <location>
        <begin position="418"/>
        <end position="440"/>
    </location>
</feature>
<comment type="subcellular location">
    <subcellularLocation>
        <location evidence="1">Endomembrane system</location>
        <topology evidence="1">Multi-pass membrane protein</topology>
    </subcellularLocation>
</comment>
<feature type="transmembrane region" description="Helical" evidence="6">
    <location>
        <begin position="327"/>
        <end position="347"/>
    </location>
</feature>
<feature type="transmembrane region" description="Helical" evidence="6">
    <location>
        <begin position="158"/>
        <end position="178"/>
    </location>
</feature>
<evidence type="ECO:0000256" key="1">
    <source>
        <dbReference type="ARBA" id="ARBA00004127"/>
    </source>
</evidence>
<dbReference type="PANTHER" id="PTHR23501:SF191">
    <property type="entry name" value="VACUOLAR BASIC AMINO ACID TRANSPORTER 4"/>
    <property type="match status" value="1"/>
</dbReference>
<comment type="caution">
    <text evidence="7">The sequence shown here is derived from an EMBL/GenBank/DDBJ whole genome shotgun (WGS) entry which is preliminary data.</text>
</comment>
<dbReference type="GO" id="GO:0012505">
    <property type="term" value="C:endomembrane system"/>
    <property type="evidence" value="ECO:0007669"/>
    <property type="project" value="UniProtKB-SubCell"/>
</dbReference>
<evidence type="ECO:0000256" key="2">
    <source>
        <dbReference type="ARBA" id="ARBA00022448"/>
    </source>
</evidence>
<dbReference type="Proteomes" id="UP000249066">
    <property type="component" value="Unassembled WGS sequence"/>
</dbReference>
<organism evidence="7 8">
    <name type="scientific">Sphingomonas sanxanigenens</name>
    <dbReference type="NCBI Taxonomy" id="397260"/>
    <lineage>
        <taxon>Bacteria</taxon>
        <taxon>Pseudomonadati</taxon>
        <taxon>Pseudomonadota</taxon>
        <taxon>Alphaproteobacteria</taxon>
        <taxon>Sphingomonadales</taxon>
        <taxon>Sphingomonadaceae</taxon>
        <taxon>Sphingomonas</taxon>
    </lineage>
</organism>
<feature type="transmembrane region" description="Helical" evidence="6">
    <location>
        <begin position="190"/>
        <end position="211"/>
    </location>
</feature>
<feature type="transmembrane region" description="Helical" evidence="6">
    <location>
        <begin position="354"/>
        <end position="371"/>
    </location>
</feature>
<dbReference type="SUPFAM" id="SSF103473">
    <property type="entry name" value="MFS general substrate transporter"/>
    <property type="match status" value="1"/>
</dbReference>
<dbReference type="GO" id="GO:0022857">
    <property type="term" value="F:transmembrane transporter activity"/>
    <property type="evidence" value="ECO:0007669"/>
    <property type="project" value="TreeGrafter"/>
</dbReference>
<sequence length="547" mass="58483">MQVTHEGDYKFAPEERPLLPGSPFSPAHRPARRIAYAFAALLTGIASTFGNALVTVNTVNLAGDLGIYVVTASILPAIYAAMTGTAALTLVKGRAQFGVPAVTHGLLIAYATAGMIQYLFPSLSTAILVRAVAGLCASALITMTLYNLMQAFPARHRPLALLFGISLPQLGVPLARLVPVELLSLDHWRGLHLIETGMALLVLAVSLALPLPRSERSKAFQPLDILIILLFIPAILLVCVVLSVGRFYWWTDTPWLGVALAAAVPLFAAVVIIELAREKPLIHVRWISSYEMMRFIIVAAMVRIALAEQTYGSIGLLTSGGLNNDQLHTLFIFVALSMVAGMIVAALTLKEEHIRYQVITAALIVALGAWMDTDATNITRPHQLYISQSLIGFGTTLFIGPALVFGFIRVLRQGVDVFLTFVTMFSISQNVGGLAGSALLGSYQVMRVKAHSSALSEHLVAGDPQVVARIQDGVRTLAPTITDPAALSAQGAGLLGQAMTREATILAYNDVAMLVAEVALATALYVIYVAVHNALQQHRLSALGAQT</sequence>
<protein>
    <submittedName>
        <fullName evidence="7">MFS transporter</fullName>
    </submittedName>
</protein>
<feature type="transmembrane region" description="Helical" evidence="6">
    <location>
        <begin position="223"/>
        <end position="249"/>
    </location>
</feature>
<feature type="transmembrane region" description="Helical" evidence="6">
    <location>
        <begin position="126"/>
        <end position="146"/>
    </location>
</feature>
<evidence type="ECO:0000256" key="5">
    <source>
        <dbReference type="ARBA" id="ARBA00023136"/>
    </source>
</evidence>
<keyword evidence="5 6" id="KW-0472">Membrane</keyword>
<keyword evidence="2" id="KW-0813">Transport</keyword>
<evidence type="ECO:0000313" key="7">
    <source>
        <dbReference type="EMBL" id="PZO87070.1"/>
    </source>
</evidence>
<feature type="transmembrane region" description="Helical" evidence="6">
    <location>
        <begin position="97"/>
        <end position="120"/>
    </location>
</feature>
<feature type="transmembrane region" description="Helical" evidence="6">
    <location>
        <begin position="391"/>
        <end position="411"/>
    </location>
</feature>
<feature type="transmembrane region" description="Helical" evidence="6">
    <location>
        <begin position="255"/>
        <end position="276"/>
    </location>
</feature>
<dbReference type="AlphaFoldDB" id="A0A2W4ZXN0"/>
<name>A0A2W4ZXN0_9SPHN</name>
<feature type="transmembrane region" description="Helical" evidence="6">
    <location>
        <begin position="288"/>
        <end position="307"/>
    </location>
</feature>
<evidence type="ECO:0000256" key="6">
    <source>
        <dbReference type="SAM" id="Phobius"/>
    </source>
</evidence>
<evidence type="ECO:0000313" key="8">
    <source>
        <dbReference type="Proteomes" id="UP000249066"/>
    </source>
</evidence>
<dbReference type="EMBL" id="QFNN01000151">
    <property type="protein sequence ID" value="PZO87070.1"/>
    <property type="molecule type" value="Genomic_DNA"/>
</dbReference>
<proteinExistence type="predicted"/>
<feature type="transmembrane region" description="Helical" evidence="6">
    <location>
        <begin position="66"/>
        <end position="90"/>
    </location>
</feature>
<dbReference type="GO" id="GO:0005886">
    <property type="term" value="C:plasma membrane"/>
    <property type="evidence" value="ECO:0007669"/>
    <property type="project" value="TreeGrafter"/>
</dbReference>
<dbReference type="InterPro" id="IPR036259">
    <property type="entry name" value="MFS_trans_sf"/>
</dbReference>
<reference evidence="7 8" key="1">
    <citation type="submission" date="2017-08" db="EMBL/GenBank/DDBJ databases">
        <title>Infants hospitalized years apart are colonized by the same room-sourced microbial strains.</title>
        <authorList>
            <person name="Brooks B."/>
            <person name="Olm M.R."/>
            <person name="Firek B.A."/>
            <person name="Baker R."/>
            <person name="Thomas B.C."/>
            <person name="Morowitz M.J."/>
            <person name="Banfield J.F."/>
        </authorList>
    </citation>
    <scope>NUCLEOTIDE SEQUENCE [LARGE SCALE GENOMIC DNA]</scope>
    <source>
        <strain evidence="7">S2_018_000_R2_101</strain>
    </source>
</reference>
<feature type="transmembrane region" description="Helical" evidence="6">
    <location>
        <begin position="34"/>
        <end position="54"/>
    </location>
</feature>
<keyword evidence="3 6" id="KW-0812">Transmembrane</keyword>